<sequence length="180" mass="20809">MLFLESKVFPLKLWLTKILLVVNKTTRSLIFCLNSLKKLQVPNTDVMLYCDISTHVIHLCIPKTHRYQVFRNLHELAHPGVRATVRLICSRFVWPKMKHNIVNFTRSCIACQKSKIFHHVHSPLAEFKVPNQRFFHINIDIVGPLPSSQGFSYCLTAIDRFSRWPKAMPLADIQALACSL</sequence>
<evidence type="ECO:0000256" key="1">
    <source>
        <dbReference type="ARBA" id="ARBA00012493"/>
    </source>
</evidence>
<accession>A0A4Y2TP54</accession>
<dbReference type="GO" id="GO:0003676">
    <property type="term" value="F:nucleic acid binding"/>
    <property type="evidence" value="ECO:0007669"/>
    <property type="project" value="InterPro"/>
</dbReference>
<dbReference type="GO" id="GO:0003964">
    <property type="term" value="F:RNA-directed DNA polymerase activity"/>
    <property type="evidence" value="ECO:0007669"/>
    <property type="project" value="UniProtKB-EC"/>
</dbReference>
<dbReference type="AlphaFoldDB" id="A0A4Y2TP54"/>
<dbReference type="InterPro" id="IPR041588">
    <property type="entry name" value="Integrase_H2C2"/>
</dbReference>
<feature type="domain" description="Integrase zinc-binding" evidence="2">
    <location>
        <begin position="61"/>
        <end position="115"/>
    </location>
</feature>
<dbReference type="EMBL" id="BGPR01029909">
    <property type="protein sequence ID" value="GBO02042.1"/>
    <property type="molecule type" value="Genomic_DNA"/>
</dbReference>
<dbReference type="InterPro" id="IPR012337">
    <property type="entry name" value="RNaseH-like_sf"/>
</dbReference>
<dbReference type="Proteomes" id="UP000499080">
    <property type="component" value="Unassembled WGS sequence"/>
</dbReference>
<protein>
    <recommendedName>
        <fullName evidence="1">RNA-directed DNA polymerase</fullName>
        <ecNumber evidence="1">2.7.7.49</ecNumber>
    </recommendedName>
</protein>
<dbReference type="PANTHER" id="PTHR37984:SF5">
    <property type="entry name" value="PROTEIN NYNRIN-LIKE"/>
    <property type="match status" value="1"/>
</dbReference>
<organism evidence="3 4">
    <name type="scientific">Araneus ventricosus</name>
    <name type="common">Orbweaver spider</name>
    <name type="synonym">Epeira ventricosa</name>
    <dbReference type="NCBI Taxonomy" id="182803"/>
    <lineage>
        <taxon>Eukaryota</taxon>
        <taxon>Metazoa</taxon>
        <taxon>Ecdysozoa</taxon>
        <taxon>Arthropoda</taxon>
        <taxon>Chelicerata</taxon>
        <taxon>Arachnida</taxon>
        <taxon>Araneae</taxon>
        <taxon>Araneomorphae</taxon>
        <taxon>Entelegynae</taxon>
        <taxon>Araneoidea</taxon>
        <taxon>Araneidae</taxon>
        <taxon>Araneus</taxon>
    </lineage>
</organism>
<proteinExistence type="predicted"/>
<dbReference type="InterPro" id="IPR050951">
    <property type="entry name" value="Retrovirus_Pol_polyprotein"/>
</dbReference>
<evidence type="ECO:0000259" key="2">
    <source>
        <dbReference type="Pfam" id="PF17921"/>
    </source>
</evidence>
<dbReference type="EC" id="2.7.7.49" evidence="1"/>
<evidence type="ECO:0000313" key="4">
    <source>
        <dbReference type="Proteomes" id="UP000499080"/>
    </source>
</evidence>
<keyword evidence="4" id="KW-1185">Reference proteome</keyword>
<dbReference type="OrthoDB" id="422540at2759"/>
<comment type="caution">
    <text evidence="3">The sequence shown here is derived from an EMBL/GenBank/DDBJ whole genome shotgun (WGS) entry which is preliminary data.</text>
</comment>
<evidence type="ECO:0000313" key="3">
    <source>
        <dbReference type="EMBL" id="GBO02042.1"/>
    </source>
</evidence>
<dbReference type="PANTHER" id="PTHR37984">
    <property type="entry name" value="PROTEIN CBG26694"/>
    <property type="match status" value="1"/>
</dbReference>
<reference evidence="3 4" key="1">
    <citation type="journal article" date="2019" name="Sci. Rep.">
        <title>Orb-weaving spider Araneus ventricosus genome elucidates the spidroin gene catalogue.</title>
        <authorList>
            <person name="Kono N."/>
            <person name="Nakamura H."/>
            <person name="Ohtoshi R."/>
            <person name="Moran D.A.P."/>
            <person name="Shinohara A."/>
            <person name="Yoshida Y."/>
            <person name="Fujiwara M."/>
            <person name="Mori M."/>
            <person name="Tomita M."/>
            <person name="Arakawa K."/>
        </authorList>
    </citation>
    <scope>NUCLEOTIDE SEQUENCE [LARGE SCALE GENOMIC DNA]</scope>
</reference>
<dbReference type="SUPFAM" id="SSF53098">
    <property type="entry name" value="Ribonuclease H-like"/>
    <property type="match status" value="1"/>
</dbReference>
<dbReference type="InterPro" id="IPR036397">
    <property type="entry name" value="RNaseH_sf"/>
</dbReference>
<gene>
    <name evidence="3" type="ORF">AVEN_146528_1</name>
</gene>
<name>A0A4Y2TP54_ARAVE</name>
<dbReference type="Pfam" id="PF17921">
    <property type="entry name" value="Integrase_H2C2"/>
    <property type="match status" value="1"/>
</dbReference>
<dbReference type="Gene3D" id="3.30.420.10">
    <property type="entry name" value="Ribonuclease H-like superfamily/Ribonuclease H"/>
    <property type="match status" value="1"/>
</dbReference>
<dbReference type="Gene3D" id="1.10.340.70">
    <property type="match status" value="1"/>
</dbReference>